<organism evidence="3 4">
    <name type="scientific">Varroa destructor</name>
    <name type="common">Honeybee mite</name>
    <dbReference type="NCBI Taxonomy" id="109461"/>
    <lineage>
        <taxon>Eukaryota</taxon>
        <taxon>Metazoa</taxon>
        <taxon>Ecdysozoa</taxon>
        <taxon>Arthropoda</taxon>
        <taxon>Chelicerata</taxon>
        <taxon>Arachnida</taxon>
        <taxon>Acari</taxon>
        <taxon>Parasitiformes</taxon>
        <taxon>Mesostigmata</taxon>
        <taxon>Gamasina</taxon>
        <taxon>Dermanyssoidea</taxon>
        <taxon>Varroidae</taxon>
        <taxon>Varroa</taxon>
    </lineage>
</organism>
<dbReference type="EnsemblMetazoa" id="XM_022814240">
    <property type="protein sequence ID" value="XP_022669975"/>
    <property type="gene ID" value="LOC111253954"/>
</dbReference>
<sequence>MDETVFLASLAAAPVIFPYAYVFGGSYSFIVSVFACLFTLPCCAFMSVSLKGKGISRIARYSLLVPLCIPLAYILCPTNEESFGWNFPFLFVIIFSTLLGVRSVLSVSSAPLKVPAVCVSTRRRVAHTVSSQLLVLLSPSVLVARASSLLMLLFASAILTLPLSTNMSSLSVLGLAKDLSSVAILMSVFYDTCLATTRLFSTLPPLRLNGKNICQGLASGQRIAWWESTLFVNSGRASREWVWAISPIGGRVLNWRAMVDPALNCLRATTHQLEQGDSASGTHRQTGATSRSHGQHAMGSGQFGGGDNNTQFRLSSWRKPQTVQLGDLEQVSWSLDTVGTLVYYAYTENKNGVTQVHFREIMDTLFALEATVTQVGGPLALHDRIHNTLYKICTRYASAVYCLDMDQKYVDRFVSYSDFRV</sequence>
<protein>
    <submittedName>
        <fullName evidence="3">Uncharacterized protein</fullName>
    </submittedName>
</protein>
<dbReference type="GeneID" id="111253954"/>
<dbReference type="Proteomes" id="UP000594260">
    <property type="component" value="Unplaced"/>
</dbReference>
<keyword evidence="4" id="KW-1185">Reference proteome</keyword>
<feature type="transmembrane region" description="Helical" evidence="2">
    <location>
        <begin position="58"/>
        <end position="75"/>
    </location>
</feature>
<keyword evidence="2" id="KW-0472">Membrane</keyword>
<feature type="compositionally biased region" description="Polar residues" evidence="1">
    <location>
        <begin position="274"/>
        <end position="292"/>
    </location>
</feature>
<feature type="transmembrane region" description="Helical" evidence="2">
    <location>
        <begin position="133"/>
        <end position="159"/>
    </location>
</feature>
<proteinExistence type="predicted"/>
<reference evidence="3" key="1">
    <citation type="submission" date="2021-01" db="UniProtKB">
        <authorList>
            <consortium name="EnsemblMetazoa"/>
        </authorList>
    </citation>
    <scope>IDENTIFICATION</scope>
</reference>
<keyword evidence="2" id="KW-0812">Transmembrane</keyword>
<evidence type="ECO:0000256" key="2">
    <source>
        <dbReference type="SAM" id="Phobius"/>
    </source>
</evidence>
<dbReference type="EnsemblMetazoa" id="XM_022814241">
    <property type="protein sequence ID" value="XP_022669976"/>
    <property type="gene ID" value="LOC111253954"/>
</dbReference>
<dbReference type="AlphaFoldDB" id="A0A7M7KS26"/>
<feature type="transmembrane region" description="Helical" evidence="2">
    <location>
        <begin position="87"/>
        <end position="112"/>
    </location>
</feature>
<evidence type="ECO:0000256" key="1">
    <source>
        <dbReference type="SAM" id="MobiDB-lite"/>
    </source>
</evidence>
<dbReference type="InParanoid" id="A0A7M7KS26"/>
<dbReference type="RefSeq" id="XP_022669975.1">
    <property type="nucleotide sequence ID" value="XM_022814240.1"/>
</dbReference>
<evidence type="ECO:0000313" key="4">
    <source>
        <dbReference type="Proteomes" id="UP000594260"/>
    </source>
</evidence>
<dbReference type="OrthoDB" id="6501460at2759"/>
<feature type="region of interest" description="Disordered" evidence="1">
    <location>
        <begin position="274"/>
        <end position="305"/>
    </location>
</feature>
<dbReference type="RefSeq" id="XP_022669976.1">
    <property type="nucleotide sequence ID" value="XM_022814241.1"/>
</dbReference>
<dbReference type="KEGG" id="vde:111253954"/>
<name>A0A7M7KS26_VARDE</name>
<keyword evidence="2" id="KW-1133">Transmembrane helix</keyword>
<accession>A0A7M7KS26</accession>
<evidence type="ECO:0000313" key="3">
    <source>
        <dbReference type="EnsemblMetazoa" id="XP_022669975"/>
    </source>
</evidence>